<protein>
    <submittedName>
        <fullName evidence="1">Uncharacterized protein</fullName>
    </submittedName>
</protein>
<keyword evidence="2" id="KW-1185">Reference proteome</keyword>
<dbReference type="Proteomes" id="UP000636709">
    <property type="component" value="Unassembled WGS sequence"/>
</dbReference>
<dbReference type="EMBL" id="JACEFO010002484">
    <property type="protein sequence ID" value="KAF8658117.1"/>
    <property type="molecule type" value="Genomic_DNA"/>
</dbReference>
<gene>
    <name evidence="1" type="ORF">HU200_059583</name>
</gene>
<comment type="caution">
    <text evidence="1">The sequence shown here is derived from an EMBL/GenBank/DDBJ whole genome shotgun (WGS) entry which is preliminary data.</text>
</comment>
<dbReference type="OrthoDB" id="718678at2759"/>
<dbReference type="AlphaFoldDB" id="A0A835E172"/>
<proteinExistence type="predicted"/>
<name>A0A835E172_9POAL</name>
<accession>A0A835E172</accession>
<sequence length="131" mass="15217">MLSTARVTGARKEVETLKKERAALISQRYAAKRNKLLLLLKNTHMTAKEIDFSLEKKVEEVDFRSEIRSLKRRITRVKALASQRTELVLRVKFVLKAKSMEDLEVLIANAESAARVLEKWMEMKLLMMERA</sequence>
<reference evidence="1" key="1">
    <citation type="submission" date="2020-07" db="EMBL/GenBank/DDBJ databases">
        <title>Genome sequence and genetic diversity analysis of an under-domesticated orphan crop, white fonio (Digitaria exilis).</title>
        <authorList>
            <person name="Bennetzen J.L."/>
            <person name="Chen S."/>
            <person name="Ma X."/>
            <person name="Wang X."/>
            <person name="Yssel A.E.J."/>
            <person name="Chaluvadi S.R."/>
            <person name="Johnson M."/>
            <person name="Gangashetty P."/>
            <person name="Hamidou F."/>
            <person name="Sanogo M.D."/>
            <person name="Zwaenepoel A."/>
            <person name="Wallace J."/>
            <person name="Van De Peer Y."/>
            <person name="Van Deynze A."/>
        </authorList>
    </citation>
    <scope>NUCLEOTIDE SEQUENCE</scope>
    <source>
        <tissue evidence="1">Leaves</tissue>
    </source>
</reference>
<evidence type="ECO:0000313" key="2">
    <source>
        <dbReference type="Proteomes" id="UP000636709"/>
    </source>
</evidence>
<organism evidence="1 2">
    <name type="scientific">Digitaria exilis</name>
    <dbReference type="NCBI Taxonomy" id="1010633"/>
    <lineage>
        <taxon>Eukaryota</taxon>
        <taxon>Viridiplantae</taxon>
        <taxon>Streptophyta</taxon>
        <taxon>Embryophyta</taxon>
        <taxon>Tracheophyta</taxon>
        <taxon>Spermatophyta</taxon>
        <taxon>Magnoliopsida</taxon>
        <taxon>Liliopsida</taxon>
        <taxon>Poales</taxon>
        <taxon>Poaceae</taxon>
        <taxon>PACMAD clade</taxon>
        <taxon>Panicoideae</taxon>
        <taxon>Panicodae</taxon>
        <taxon>Paniceae</taxon>
        <taxon>Anthephorinae</taxon>
        <taxon>Digitaria</taxon>
    </lineage>
</organism>
<evidence type="ECO:0000313" key="1">
    <source>
        <dbReference type="EMBL" id="KAF8658117.1"/>
    </source>
</evidence>